<keyword evidence="2" id="KW-0812">Transmembrane</keyword>
<feature type="compositionally biased region" description="Basic and acidic residues" evidence="1">
    <location>
        <begin position="10"/>
        <end position="35"/>
    </location>
</feature>
<reference evidence="3" key="1">
    <citation type="journal article" date="2004" name="Nat. Biotechnol.">
        <title>Complete genome sequence of the metabolically versatile photosynthetic bacterium Rhodopseudomonas palustris.</title>
        <authorList>
            <person name="Larimer F.W."/>
            <person name="Chain P."/>
            <person name="Hauser L."/>
            <person name="Lamerdin J."/>
            <person name="Malfatti S."/>
            <person name="Do L."/>
            <person name="Land M.L."/>
            <person name="Pelletier D.A."/>
            <person name="Beatty J.T."/>
            <person name="Lang A.S."/>
            <person name="Tabita F.R."/>
            <person name="Gibson J.L."/>
            <person name="Hanson T.E."/>
            <person name="Bobst C."/>
            <person name="Torres J.L."/>
            <person name="Peres C."/>
            <person name="Harrison F.H."/>
            <person name="Gibson J."/>
            <person name="Harwood C.S."/>
        </authorList>
    </citation>
    <scope>NUCLEOTIDE SEQUENCE [LARGE SCALE GENOMIC DNA]</scope>
    <source>
        <strain evidence="3">CGA009</strain>
    </source>
</reference>
<protein>
    <submittedName>
        <fullName evidence="3">Uncharacterized protein</fullName>
    </submittedName>
</protein>
<organism evidence="3">
    <name type="scientific">Rhodopseudomonas palustris (strain ATCC BAA-98 / CGA009)</name>
    <dbReference type="NCBI Taxonomy" id="258594"/>
    <lineage>
        <taxon>Bacteria</taxon>
        <taxon>Pseudomonadati</taxon>
        <taxon>Pseudomonadota</taxon>
        <taxon>Alphaproteobacteria</taxon>
        <taxon>Hyphomicrobiales</taxon>
        <taxon>Nitrobacteraceae</taxon>
        <taxon>Rhodopseudomonas</taxon>
    </lineage>
</organism>
<evidence type="ECO:0000256" key="1">
    <source>
        <dbReference type="SAM" id="MobiDB-lite"/>
    </source>
</evidence>
<dbReference type="EMBL" id="BX572603">
    <property type="protein sequence ID" value="CAE28637.1"/>
    <property type="molecule type" value="Genomic_DNA"/>
</dbReference>
<feature type="compositionally biased region" description="Polar residues" evidence="1">
    <location>
        <begin position="80"/>
        <end position="95"/>
    </location>
</feature>
<evidence type="ECO:0000313" key="3">
    <source>
        <dbReference type="EMBL" id="CAE28637.1"/>
    </source>
</evidence>
<feature type="region of interest" description="Disordered" evidence="1">
    <location>
        <begin position="78"/>
        <end position="148"/>
    </location>
</feature>
<gene>
    <name evidence="3" type="ordered locus">RPA3196</name>
</gene>
<feature type="region of interest" description="Disordered" evidence="1">
    <location>
        <begin position="1"/>
        <end position="55"/>
    </location>
</feature>
<dbReference type="STRING" id="258594.RPA3196"/>
<name>Q6N4Y7_RHOPA</name>
<accession>Q6N4Y7</accession>
<dbReference type="HOGENOM" id="CLU_155039_0_0_5"/>
<feature type="compositionally biased region" description="Low complexity" evidence="1">
    <location>
        <begin position="133"/>
        <end position="148"/>
    </location>
</feature>
<sequence>MDGRWIGGGSRKETTMAQHNPDDPYRRETAPDDPRSPTQLDAQLQADPQMPEGPVTSGRLALFALAIVLVFGVVFYGLSGPSTDPNNPSVATQTSPPAPGQTDARNAPPVPPGVRDVTPRGTDPNAQNGVTTGAAPAPRAAPSGGNAN</sequence>
<keyword evidence="2" id="KW-1133">Transmembrane helix</keyword>
<feature type="transmembrane region" description="Helical" evidence="2">
    <location>
        <begin position="60"/>
        <end position="78"/>
    </location>
</feature>
<dbReference type="AlphaFoldDB" id="Q6N4Y7"/>
<evidence type="ECO:0000256" key="2">
    <source>
        <dbReference type="SAM" id="Phobius"/>
    </source>
</evidence>
<keyword evidence="2" id="KW-0472">Membrane</keyword>
<dbReference type="eggNOG" id="ENOG5030W8D">
    <property type="taxonomic scope" value="Bacteria"/>
</dbReference>
<proteinExistence type="predicted"/>